<dbReference type="InterPro" id="IPR058852">
    <property type="entry name" value="HTH_77"/>
</dbReference>
<dbReference type="Pfam" id="PF25872">
    <property type="entry name" value="HTH_77"/>
    <property type="match status" value="1"/>
</dbReference>
<dbReference type="OrthoDB" id="499349at2"/>
<reference evidence="5" key="1">
    <citation type="submission" date="2016-10" db="EMBL/GenBank/DDBJ databases">
        <authorList>
            <person name="Varghese N."/>
        </authorList>
    </citation>
    <scope>NUCLEOTIDE SEQUENCE [LARGE SCALE GENOMIC DNA]</scope>
    <source>
        <strain evidence="5">DSM 45096 / BCRC 16803 / CGMCC 4.1857 / CIP 109030 / JCM 12277 / KCTC 19219 / NBRC 100920 / 33214</strain>
    </source>
</reference>
<sequence length="721" mass="78371">MPGSGNLPAELTGFVGRRVELAAARRLLRRARLLTVVGAGGVGKSRLARRVAAAATPDYPDGCWLVQCAELTDPALLPHAVAEALRLTDGTNRPAREVLRDFLARREALLLVLDGCEHLVAEAAPLLAALLTAAPGLTVLATSREPLRVEGEQLLQLDPLPTEGPRPDAVTLFAERAASALPGFAVTADNLPQVTALCRRLDGIPLALELAAGRLPVLSVQQITERLDDRFHVLTGGARTALPRHQTLRTAIGWSHELCSPQERLLWARLAVFVGSFDLEAAQYICAGEGLTADEVLEVLGALVAKSVVLRDPGLVDGEARYRMLDTLREYGAHWLHASAAEPLLRRRHRDWYLGLATWGEVEWFSPRQLETSVRTGAAHSNLRAALEYCLTEPGEEQLALFLAGTLWYFWVGCGHLGEGRVWLDRALDLSPEPTEARAKALWVTGYLSILQGDRLHALRLLEECRQQALDTGDDRALAYAVHRQGCAALIADELDRAVELFDEALWHYDQLGELNSNVLMGMFELGLAHTFRGDAATGAAWIGKVLAECERFGERWAYAYGLFASAYAAWAVGDAATARLQARECVRLNHAFRDLVGLVLGVELLALLATEPDEQGTPGDLREAALLQGAAHTLWRSVGEANFGSGNFNVAHEACEQRVRAGLSELECAESFRLGTTLALDEVVAHALRTPPRPVAPAAQRPHGRRAVGALREPLAGQRE</sequence>
<keyword evidence="5" id="KW-1185">Reference proteome</keyword>
<evidence type="ECO:0000259" key="3">
    <source>
        <dbReference type="Pfam" id="PF25872"/>
    </source>
</evidence>
<accession>A0A1H7YM97</accession>
<dbReference type="InterPro" id="IPR049945">
    <property type="entry name" value="AAA_22"/>
</dbReference>
<dbReference type="eggNOG" id="COG3903">
    <property type="taxonomic scope" value="Bacteria"/>
</dbReference>
<dbReference type="AlphaFoldDB" id="A0A1H7YM97"/>
<dbReference type="PRINTS" id="PR00364">
    <property type="entry name" value="DISEASERSIST"/>
</dbReference>
<dbReference type="PANTHER" id="PTHR47691:SF3">
    <property type="entry name" value="HTH-TYPE TRANSCRIPTIONAL REGULATOR RV0890C-RELATED"/>
    <property type="match status" value="1"/>
</dbReference>
<evidence type="ECO:0000256" key="1">
    <source>
        <dbReference type="SAM" id="MobiDB-lite"/>
    </source>
</evidence>
<feature type="region of interest" description="Disordered" evidence="1">
    <location>
        <begin position="692"/>
        <end position="721"/>
    </location>
</feature>
<dbReference type="InterPro" id="IPR027417">
    <property type="entry name" value="P-loop_NTPase"/>
</dbReference>
<name>A0A1H7YM97_STRJI</name>
<feature type="domain" description="Winged helix-turn-helix" evidence="3">
    <location>
        <begin position="261"/>
        <end position="336"/>
    </location>
</feature>
<organism evidence="4 5">
    <name type="scientific">Streptacidiphilus jiangxiensis</name>
    <dbReference type="NCBI Taxonomy" id="235985"/>
    <lineage>
        <taxon>Bacteria</taxon>
        <taxon>Bacillati</taxon>
        <taxon>Actinomycetota</taxon>
        <taxon>Actinomycetes</taxon>
        <taxon>Kitasatosporales</taxon>
        <taxon>Streptomycetaceae</taxon>
        <taxon>Streptacidiphilus</taxon>
    </lineage>
</organism>
<protein>
    <submittedName>
        <fullName evidence="4">Predicted ATPase</fullName>
    </submittedName>
</protein>
<dbReference type="SUPFAM" id="SSF52540">
    <property type="entry name" value="P-loop containing nucleoside triphosphate hydrolases"/>
    <property type="match status" value="1"/>
</dbReference>
<dbReference type="EMBL" id="FOAZ01000029">
    <property type="protein sequence ID" value="SEM47240.1"/>
    <property type="molecule type" value="Genomic_DNA"/>
</dbReference>
<dbReference type="SUPFAM" id="SSF48452">
    <property type="entry name" value="TPR-like"/>
    <property type="match status" value="1"/>
</dbReference>
<dbReference type="Gene3D" id="3.40.50.300">
    <property type="entry name" value="P-loop containing nucleotide triphosphate hydrolases"/>
    <property type="match status" value="1"/>
</dbReference>
<dbReference type="GO" id="GO:0016887">
    <property type="term" value="F:ATP hydrolysis activity"/>
    <property type="evidence" value="ECO:0007669"/>
    <property type="project" value="InterPro"/>
</dbReference>
<evidence type="ECO:0000313" key="4">
    <source>
        <dbReference type="EMBL" id="SEM47240.1"/>
    </source>
</evidence>
<evidence type="ECO:0000259" key="2">
    <source>
        <dbReference type="Pfam" id="PF13401"/>
    </source>
</evidence>
<proteinExistence type="predicted"/>
<dbReference type="Proteomes" id="UP000183015">
    <property type="component" value="Unassembled WGS sequence"/>
</dbReference>
<dbReference type="Gene3D" id="1.25.40.10">
    <property type="entry name" value="Tetratricopeptide repeat domain"/>
    <property type="match status" value="1"/>
</dbReference>
<dbReference type="Pfam" id="PF13401">
    <property type="entry name" value="AAA_22"/>
    <property type="match status" value="1"/>
</dbReference>
<dbReference type="InterPro" id="IPR011990">
    <property type="entry name" value="TPR-like_helical_dom_sf"/>
</dbReference>
<gene>
    <name evidence="4" type="ORF">SAMN05414137_12976</name>
</gene>
<dbReference type="STRING" id="235985.SAMN05414137_12976"/>
<evidence type="ECO:0000313" key="5">
    <source>
        <dbReference type="Proteomes" id="UP000183015"/>
    </source>
</evidence>
<feature type="domain" description="ORC1/DEAH AAA+ ATPase" evidence="2">
    <location>
        <begin position="30"/>
        <end position="129"/>
    </location>
</feature>
<dbReference type="PANTHER" id="PTHR47691">
    <property type="entry name" value="REGULATOR-RELATED"/>
    <property type="match status" value="1"/>
</dbReference>
<dbReference type="RefSeq" id="WP_042453098.1">
    <property type="nucleotide sequence ID" value="NZ_BBPN01000027.1"/>
</dbReference>